<reference evidence="1 2" key="1">
    <citation type="submission" date="2020-08" db="EMBL/GenBank/DDBJ databases">
        <title>Genomic Encyclopedia of Type Strains, Phase IV (KMG-IV): sequencing the most valuable type-strain genomes for metagenomic binning, comparative biology and taxonomic classification.</title>
        <authorList>
            <person name="Goeker M."/>
        </authorList>
    </citation>
    <scope>NUCLEOTIDE SEQUENCE [LARGE SCALE GENOMIC DNA]</scope>
    <source>
        <strain evidence="1 2">DSM 27939</strain>
    </source>
</reference>
<dbReference type="RefSeq" id="WP_184131244.1">
    <property type="nucleotide sequence ID" value="NZ_JACHFL010000004.1"/>
</dbReference>
<keyword evidence="2" id="KW-1185">Reference proteome</keyword>
<name>A0A7W8JW70_9DEIO</name>
<organism evidence="1 2">
    <name type="scientific">Deinococcus humi</name>
    <dbReference type="NCBI Taxonomy" id="662880"/>
    <lineage>
        <taxon>Bacteria</taxon>
        <taxon>Thermotogati</taxon>
        <taxon>Deinococcota</taxon>
        <taxon>Deinococci</taxon>
        <taxon>Deinococcales</taxon>
        <taxon>Deinococcaceae</taxon>
        <taxon>Deinococcus</taxon>
    </lineage>
</organism>
<sequence length="96" mass="10802">MTLLHTFEPEFRCDPDKARDLGERYHLGHPAEYVVMPTGTVHLRQAGSRRTICGTLIPLDGQKLPRYTTTGDCTCIRCGQVIEKALDRAYGVKRAK</sequence>
<protein>
    <submittedName>
        <fullName evidence="1">Uncharacterized protein</fullName>
    </submittedName>
</protein>
<proteinExistence type="predicted"/>
<dbReference type="Proteomes" id="UP000552709">
    <property type="component" value="Unassembled WGS sequence"/>
</dbReference>
<accession>A0A7W8JW70</accession>
<evidence type="ECO:0000313" key="2">
    <source>
        <dbReference type="Proteomes" id="UP000552709"/>
    </source>
</evidence>
<dbReference type="EMBL" id="JACHFL010000004">
    <property type="protein sequence ID" value="MBB5363063.1"/>
    <property type="molecule type" value="Genomic_DNA"/>
</dbReference>
<gene>
    <name evidence="1" type="ORF">HNQ08_002161</name>
</gene>
<evidence type="ECO:0000313" key="1">
    <source>
        <dbReference type="EMBL" id="MBB5363063.1"/>
    </source>
</evidence>
<dbReference type="AlphaFoldDB" id="A0A7W8JW70"/>
<comment type="caution">
    <text evidence="1">The sequence shown here is derived from an EMBL/GenBank/DDBJ whole genome shotgun (WGS) entry which is preliminary data.</text>
</comment>